<dbReference type="OrthoDB" id="2431616at2759"/>
<dbReference type="EMBL" id="CAJVQA010003908">
    <property type="protein sequence ID" value="CAG8586583.1"/>
    <property type="molecule type" value="Genomic_DNA"/>
</dbReference>
<gene>
    <name evidence="1" type="ORF">CPELLU_LOCUS6341</name>
</gene>
<comment type="caution">
    <text evidence="1">The sequence shown here is derived from an EMBL/GenBank/DDBJ whole genome shotgun (WGS) entry which is preliminary data.</text>
</comment>
<protein>
    <submittedName>
        <fullName evidence="1">13051_t:CDS:1</fullName>
    </submittedName>
</protein>
<proteinExistence type="predicted"/>
<feature type="non-terminal residue" evidence="1">
    <location>
        <position position="1"/>
    </location>
</feature>
<sequence>MRHWQYEIEIALQRKMIYELKQGLEAKVKLYEDKFGPLDIPPADISKSDVVNENTESTKVEQK</sequence>
<name>A0A9N9G9F2_9GLOM</name>
<evidence type="ECO:0000313" key="1">
    <source>
        <dbReference type="EMBL" id="CAG8586583.1"/>
    </source>
</evidence>
<dbReference type="Proteomes" id="UP000789759">
    <property type="component" value="Unassembled WGS sequence"/>
</dbReference>
<organism evidence="1 2">
    <name type="scientific">Cetraspora pellucida</name>
    <dbReference type="NCBI Taxonomy" id="1433469"/>
    <lineage>
        <taxon>Eukaryota</taxon>
        <taxon>Fungi</taxon>
        <taxon>Fungi incertae sedis</taxon>
        <taxon>Mucoromycota</taxon>
        <taxon>Glomeromycotina</taxon>
        <taxon>Glomeromycetes</taxon>
        <taxon>Diversisporales</taxon>
        <taxon>Gigasporaceae</taxon>
        <taxon>Cetraspora</taxon>
    </lineage>
</organism>
<keyword evidence="2" id="KW-1185">Reference proteome</keyword>
<evidence type="ECO:0000313" key="2">
    <source>
        <dbReference type="Proteomes" id="UP000789759"/>
    </source>
</evidence>
<dbReference type="AlphaFoldDB" id="A0A9N9G9F2"/>
<accession>A0A9N9G9F2</accession>
<reference evidence="1" key="1">
    <citation type="submission" date="2021-06" db="EMBL/GenBank/DDBJ databases">
        <authorList>
            <person name="Kallberg Y."/>
            <person name="Tangrot J."/>
            <person name="Rosling A."/>
        </authorList>
    </citation>
    <scope>NUCLEOTIDE SEQUENCE</scope>
    <source>
        <strain evidence="1">FL966</strain>
    </source>
</reference>